<keyword evidence="3" id="KW-1185">Reference proteome</keyword>
<gene>
    <name evidence="2" type="ORF">KOR34_32610</name>
</gene>
<dbReference type="AlphaFoldDB" id="A0A5C5VKQ2"/>
<dbReference type="OrthoDB" id="285836at2"/>
<evidence type="ECO:0000313" key="3">
    <source>
        <dbReference type="Proteomes" id="UP000316714"/>
    </source>
</evidence>
<sequence>MTDRQTQLEELLAHQQRMLDELNSVVTGLRNELDLANLERTKLKTTVARLVEHYEAADGGPDEKPPHY</sequence>
<dbReference type="Proteomes" id="UP000316714">
    <property type="component" value="Unassembled WGS sequence"/>
</dbReference>
<evidence type="ECO:0000313" key="2">
    <source>
        <dbReference type="EMBL" id="TWT38292.1"/>
    </source>
</evidence>
<comment type="caution">
    <text evidence="2">The sequence shown here is derived from an EMBL/GenBank/DDBJ whole genome shotgun (WGS) entry which is preliminary data.</text>
</comment>
<evidence type="ECO:0000256" key="1">
    <source>
        <dbReference type="SAM" id="Coils"/>
    </source>
</evidence>
<keyword evidence="1" id="KW-0175">Coiled coil</keyword>
<name>A0A5C5VKQ2_9BACT</name>
<evidence type="ECO:0008006" key="4">
    <source>
        <dbReference type="Google" id="ProtNLM"/>
    </source>
</evidence>
<protein>
    <recommendedName>
        <fullName evidence="4">Protein SlyX</fullName>
    </recommendedName>
</protein>
<reference evidence="2 3" key="1">
    <citation type="submission" date="2019-02" db="EMBL/GenBank/DDBJ databases">
        <title>Deep-cultivation of Planctomycetes and their phenomic and genomic characterization uncovers novel biology.</title>
        <authorList>
            <person name="Wiegand S."/>
            <person name="Jogler M."/>
            <person name="Boedeker C."/>
            <person name="Pinto D."/>
            <person name="Vollmers J."/>
            <person name="Rivas-Marin E."/>
            <person name="Kohn T."/>
            <person name="Peeters S.H."/>
            <person name="Heuer A."/>
            <person name="Rast P."/>
            <person name="Oberbeckmann S."/>
            <person name="Bunk B."/>
            <person name="Jeske O."/>
            <person name="Meyerdierks A."/>
            <person name="Storesund J.E."/>
            <person name="Kallscheuer N."/>
            <person name="Luecker S."/>
            <person name="Lage O.M."/>
            <person name="Pohl T."/>
            <person name="Merkel B.J."/>
            <person name="Hornburger P."/>
            <person name="Mueller R.-W."/>
            <person name="Bruemmer F."/>
            <person name="Labrenz M."/>
            <person name="Spormann A.M."/>
            <person name="Op Den Camp H."/>
            <person name="Overmann J."/>
            <person name="Amann R."/>
            <person name="Jetten M.S.M."/>
            <person name="Mascher T."/>
            <person name="Medema M.H."/>
            <person name="Devos D.P."/>
            <person name="Kaster A.-K."/>
            <person name="Ovreas L."/>
            <person name="Rohde M."/>
            <person name="Galperin M.Y."/>
            <person name="Jogler C."/>
        </authorList>
    </citation>
    <scope>NUCLEOTIDE SEQUENCE [LARGE SCALE GENOMIC DNA]</scope>
    <source>
        <strain evidence="2 3">KOR34</strain>
    </source>
</reference>
<dbReference type="EMBL" id="SIHJ01000001">
    <property type="protein sequence ID" value="TWT38292.1"/>
    <property type="molecule type" value="Genomic_DNA"/>
</dbReference>
<organism evidence="2 3">
    <name type="scientific">Posidoniimonas corsicana</name>
    <dbReference type="NCBI Taxonomy" id="1938618"/>
    <lineage>
        <taxon>Bacteria</taxon>
        <taxon>Pseudomonadati</taxon>
        <taxon>Planctomycetota</taxon>
        <taxon>Planctomycetia</taxon>
        <taxon>Pirellulales</taxon>
        <taxon>Lacipirellulaceae</taxon>
        <taxon>Posidoniimonas</taxon>
    </lineage>
</organism>
<accession>A0A5C5VKQ2</accession>
<dbReference type="RefSeq" id="WP_146565714.1">
    <property type="nucleotide sequence ID" value="NZ_SIHJ01000001.1"/>
</dbReference>
<dbReference type="InterPro" id="IPR007236">
    <property type="entry name" value="SlyX"/>
</dbReference>
<dbReference type="Pfam" id="PF04102">
    <property type="entry name" value="SlyX"/>
    <property type="match status" value="1"/>
</dbReference>
<feature type="coiled-coil region" evidence="1">
    <location>
        <begin position="12"/>
        <end position="39"/>
    </location>
</feature>
<proteinExistence type="predicted"/>